<dbReference type="PANTHER" id="PTHR21593">
    <property type="entry name" value="PRION-LIKE- Q/N-RICH -DOMAIN-BEARING PROTEIN PROTEIN"/>
    <property type="match status" value="1"/>
</dbReference>
<keyword evidence="2" id="KW-0732">Signal</keyword>
<dbReference type="InterPro" id="IPR052823">
    <property type="entry name" value="SXP/RAL-2_related"/>
</dbReference>
<evidence type="ECO:0000256" key="2">
    <source>
        <dbReference type="SAM" id="SignalP"/>
    </source>
</evidence>
<dbReference type="PANTHER" id="PTHR21593:SF39">
    <property type="entry name" value="DUF148 DOMAIN-CONTAINING PROTEIN"/>
    <property type="match status" value="1"/>
</dbReference>
<proteinExistence type="predicted"/>
<protein>
    <submittedName>
        <fullName evidence="3">Uncharacterized protein</fullName>
    </submittedName>
</protein>
<keyword evidence="1" id="KW-0175">Coiled coil</keyword>
<evidence type="ECO:0000313" key="4">
    <source>
        <dbReference type="Proteomes" id="UP000005237"/>
    </source>
</evidence>
<reference evidence="4" key="1">
    <citation type="submission" date="2010-08" db="EMBL/GenBank/DDBJ databases">
        <authorList>
            <consortium name="Caenorhabditis japonica Sequencing Consortium"/>
            <person name="Wilson R.K."/>
        </authorList>
    </citation>
    <scope>NUCLEOTIDE SEQUENCE [LARGE SCALE GENOMIC DNA]</scope>
    <source>
        <strain evidence="4">DF5081</strain>
    </source>
</reference>
<feature type="signal peptide" evidence="2">
    <location>
        <begin position="1"/>
        <end position="18"/>
    </location>
</feature>
<sequence>MIKNVFTFTVLLIVAVQAKPGRRTPPCGIPPFLESLPADAQEKVNDIWKDYKEGDKCYEEQGLTREVIDALPKDAKKNLHKRPSLPFLKGLPKETLAKFEAIFKDKSIPWSEKPEKIDALAQKELTGDNLKKFNEFKEKKEKEDKEYKEKEGKLSAEAKAAHEKIEALNKQKFEILGDLSEKAKEELFDLWRSRPHFRGGARHGGKKQ</sequence>
<evidence type="ECO:0000313" key="3">
    <source>
        <dbReference type="EnsemblMetazoa" id="CJA19341.1"/>
    </source>
</evidence>
<reference evidence="3" key="2">
    <citation type="submission" date="2022-06" db="UniProtKB">
        <authorList>
            <consortium name="EnsemblMetazoa"/>
        </authorList>
    </citation>
    <scope>IDENTIFICATION</scope>
    <source>
        <strain evidence="3">DF5081</strain>
    </source>
</reference>
<name>A0A8R1I4T5_CAEJA</name>
<dbReference type="Proteomes" id="UP000005237">
    <property type="component" value="Unassembled WGS sequence"/>
</dbReference>
<accession>A0A8R1I4T5</accession>
<feature type="chain" id="PRO_5035768173" evidence="2">
    <location>
        <begin position="19"/>
        <end position="208"/>
    </location>
</feature>
<dbReference type="AlphaFoldDB" id="A0A8R1I4T5"/>
<dbReference type="EnsemblMetazoa" id="CJA19341.1">
    <property type="protein sequence ID" value="CJA19341.1"/>
    <property type="gene ID" value="WBGene00138545"/>
</dbReference>
<evidence type="ECO:0000256" key="1">
    <source>
        <dbReference type="SAM" id="Coils"/>
    </source>
</evidence>
<keyword evidence="4" id="KW-1185">Reference proteome</keyword>
<feature type="coiled-coil region" evidence="1">
    <location>
        <begin position="133"/>
        <end position="171"/>
    </location>
</feature>
<organism evidence="3 4">
    <name type="scientific">Caenorhabditis japonica</name>
    <dbReference type="NCBI Taxonomy" id="281687"/>
    <lineage>
        <taxon>Eukaryota</taxon>
        <taxon>Metazoa</taxon>
        <taxon>Ecdysozoa</taxon>
        <taxon>Nematoda</taxon>
        <taxon>Chromadorea</taxon>
        <taxon>Rhabditida</taxon>
        <taxon>Rhabditina</taxon>
        <taxon>Rhabditomorpha</taxon>
        <taxon>Rhabditoidea</taxon>
        <taxon>Rhabditidae</taxon>
        <taxon>Peloderinae</taxon>
        <taxon>Caenorhabditis</taxon>
    </lineage>
</organism>